<evidence type="ECO:0000313" key="4">
    <source>
        <dbReference type="Proteomes" id="UP000291117"/>
    </source>
</evidence>
<feature type="domain" description="UspA" evidence="2">
    <location>
        <begin position="2"/>
        <end position="142"/>
    </location>
</feature>
<dbReference type="Gene3D" id="3.40.50.620">
    <property type="entry name" value="HUPs"/>
    <property type="match status" value="1"/>
</dbReference>
<dbReference type="OrthoDB" id="9788959at2"/>
<comment type="similarity">
    <text evidence="1">Belongs to the universal stress protein A family.</text>
</comment>
<reference evidence="3 4" key="1">
    <citation type="submission" date="2019-02" db="EMBL/GenBank/DDBJ databases">
        <title>Pedobacter sp. RP-3-8 sp. nov., isolated from Arctic soil.</title>
        <authorList>
            <person name="Dahal R.H."/>
        </authorList>
    </citation>
    <scope>NUCLEOTIDE SEQUENCE [LARGE SCALE GENOMIC DNA]</scope>
    <source>
        <strain evidence="3 4">RP-3-8</strain>
    </source>
</reference>
<proteinExistence type="inferred from homology"/>
<dbReference type="InterPro" id="IPR006016">
    <property type="entry name" value="UspA"/>
</dbReference>
<evidence type="ECO:0000256" key="1">
    <source>
        <dbReference type="ARBA" id="ARBA00008791"/>
    </source>
</evidence>
<protein>
    <submittedName>
        <fullName evidence="3">Universal stress protein</fullName>
    </submittedName>
</protein>
<gene>
    <name evidence="3" type="ORF">EZ444_07990</name>
</gene>
<evidence type="ECO:0000259" key="2">
    <source>
        <dbReference type="Pfam" id="PF00582"/>
    </source>
</evidence>
<dbReference type="InterPro" id="IPR014729">
    <property type="entry name" value="Rossmann-like_a/b/a_fold"/>
</dbReference>
<keyword evidence="4" id="KW-1185">Reference proteome</keyword>
<dbReference type="Pfam" id="PF00582">
    <property type="entry name" value="Usp"/>
    <property type="match status" value="1"/>
</dbReference>
<accession>A0A4R0NF61</accession>
<dbReference type="PRINTS" id="PR01438">
    <property type="entry name" value="UNVRSLSTRESS"/>
</dbReference>
<dbReference type="PANTHER" id="PTHR46268">
    <property type="entry name" value="STRESS RESPONSE PROTEIN NHAX"/>
    <property type="match status" value="1"/>
</dbReference>
<dbReference type="InterPro" id="IPR006015">
    <property type="entry name" value="Universal_stress_UspA"/>
</dbReference>
<organism evidence="3 4">
    <name type="scientific">Pedobacter hiemivivus</name>
    <dbReference type="NCBI Taxonomy" id="2530454"/>
    <lineage>
        <taxon>Bacteria</taxon>
        <taxon>Pseudomonadati</taxon>
        <taxon>Bacteroidota</taxon>
        <taxon>Sphingobacteriia</taxon>
        <taxon>Sphingobacteriales</taxon>
        <taxon>Sphingobacteriaceae</taxon>
        <taxon>Pedobacter</taxon>
    </lineage>
</organism>
<comment type="caution">
    <text evidence="3">The sequence shown here is derived from an EMBL/GenBank/DDBJ whole genome shotgun (WGS) entry which is preliminary data.</text>
</comment>
<dbReference type="SUPFAM" id="SSF52402">
    <property type="entry name" value="Adenine nucleotide alpha hydrolases-like"/>
    <property type="match status" value="1"/>
</dbReference>
<sequence>MKPLLLLTDFSENGNHAVEYGYRLAKDLETNVTLCNAVDFAETANMLWPAEAYDALISDSSKELKKLMKHLEETDHNAGFHPQISYQCKLGRLVDVVESARQKEDFYMIVIGAHRKGFARFLLENHSKSMMDTLTCPLLIVPQKLS</sequence>
<dbReference type="CDD" id="cd00293">
    <property type="entry name" value="USP-like"/>
    <property type="match status" value="1"/>
</dbReference>
<dbReference type="EMBL" id="SJSM01000003">
    <property type="protein sequence ID" value="TCC97842.1"/>
    <property type="molecule type" value="Genomic_DNA"/>
</dbReference>
<dbReference type="RefSeq" id="WP_131608200.1">
    <property type="nucleotide sequence ID" value="NZ_SJSM01000003.1"/>
</dbReference>
<dbReference type="Proteomes" id="UP000291117">
    <property type="component" value="Unassembled WGS sequence"/>
</dbReference>
<dbReference type="AlphaFoldDB" id="A0A4R0NF61"/>
<evidence type="ECO:0000313" key="3">
    <source>
        <dbReference type="EMBL" id="TCC97842.1"/>
    </source>
</evidence>
<dbReference type="PANTHER" id="PTHR46268:SF15">
    <property type="entry name" value="UNIVERSAL STRESS PROTEIN HP_0031"/>
    <property type="match status" value="1"/>
</dbReference>
<name>A0A4R0NF61_9SPHI</name>